<evidence type="ECO:0000256" key="5">
    <source>
        <dbReference type="SAM" id="Phobius"/>
    </source>
</evidence>
<evidence type="ECO:0000313" key="7">
    <source>
        <dbReference type="EMBL" id="EOA81092.1"/>
    </source>
</evidence>
<evidence type="ECO:0000259" key="6">
    <source>
        <dbReference type="PROSITE" id="PS50801"/>
    </source>
</evidence>
<dbReference type="AlphaFoldDB" id="R0JXX6"/>
<dbReference type="InterPro" id="IPR002645">
    <property type="entry name" value="STAS_dom"/>
</dbReference>
<organism evidence="7 8">
    <name type="scientific">Exserohilum turcicum (strain 28A)</name>
    <name type="common">Northern leaf blight fungus</name>
    <name type="synonym">Setosphaeria turcica</name>
    <dbReference type="NCBI Taxonomy" id="671987"/>
    <lineage>
        <taxon>Eukaryota</taxon>
        <taxon>Fungi</taxon>
        <taxon>Dikarya</taxon>
        <taxon>Ascomycota</taxon>
        <taxon>Pezizomycotina</taxon>
        <taxon>Dothideomycetes</taxon>
        <taxon>Pleosporomycetidae</taxon>
        <taxon>Pleosporales</taxon>
        <taxon>Pleosporineae</taxon>
        <taxon>Pleosporaceae</taxon>
        <taxon>Exserohilum</taxon>
    </lineage>
</organism>
<dbReference type="Proteomes" id="UP000016935">
    <property type="component" value="Unassembled WGS sequence"/>
</dbReference>
<feature type="transmembrane region" description="Helical" evidence="5">
    <location>
        <begin position="143"/>
        <end position="165"/>
    </location>
</feature>
<feature type="transmembrane region" description="Helical" evidence="5">
    <location>
        <begin position="111"/>
        <end position="131"/>
    </location>
</feature>
<feature type="domain" description="STAS" evidence="6">
    <location>
        <begin position="509"/>
        <end position="626"/>
    </location>
</feature>
<feature type="transmembrane region" description="Helical" evidence="5">
    <location>
        <begin position="385"/>
        <end position="404"/>
    </location>
</feature>
<dbReference type="PANTHER" id="PTHR43310">
    <property type="entry name" value="SULFATE TRANSPORTER YBAR-RELATED"/>
    <property type="match status" value="1"/>
</dbReference>
<evidence type="ECO:0000256" key="2">
    <source>
        <dbReference type="ARBA" id="ARBA00022692"/>
    </source>
</evidence>
<sequence length="799" mass="86701">MLLNFRGALKLSPAAILLGTSFNTLEAVSIGLLIFPPSAHGAAFANLQSQAMSLYIMSTVVSQITLTCGGSSMPSALGSMLAEALPFLRNIATSIQQELSPEHPGVLPTTMVAYALTSLLLGGVFFVLAALRCGRLTGYFPRTVKTGVVGAVGVSLFVLGLEIPFSSKSAHLSYKTLFEKSHLPLLAASLGPAVLLSSSGRLSCLERIPKKPTKHPLYIPLFCFAVAGVFWLVVATCKDTSMKKLVSAGWLFSVENRSTQATAAAEWDYWALFNFKKVEWYALSAGIRDIILLVLIGALSLPIFASEAFLERGKSDNSMNHEFVGHGISNTIAGAIGTLPNLFVLSNSRFFYRATGRRPEAALVALLTLAFFFFSFRVLPYVPTIQASALVLFVGIELMLEALWDSTASLTSCEWAVVASTTMACTWLGFAPGVGVGFAVVVTLQFCYHILDSRPRVTQLCTHVPLSAVPYAPSLFSPMSFPSDLSKEMGYTVTELQSSSSTARLMLPVVVSLKGRISSSAIPSLDKIFGRYCQSSHIILNLEAVDSAETSVAEYIQTQAKKIQKDTLFFSIVVSHTQLTLKSDLKRGKVDYSYSIVTPPVVSAPASVSQKQLRVYDTLEDAICGLRYEHRSSSSLLPANSLTALCKTILHQHNRNNKQFTLPELHSAGTVVRVLACGETIACSEYPFLPAFVILDGRVALREHATSLGGGKRMCIRKAVPSAARAIFRRKTIEKDRDNISVIEGSVRGAGPRVIAPLFPFCARVDSETCLILDIDTRNTHWAEIIKRWRPTGAINDKK</sequence>
<dbReference type="InterPro" id="IPR052706">
    <property type="entry name" value="Membrane-Transporter-like"/>
</dbReference>
<evidence type="ECO:0000256" key="1">
    <source>
        <dbReference type="ARBA" id="ARBA00004141"/>
    </source>
</evidence>
<dbReference type="GeneID" id="19401898"/>
<dbReference type="eggNOG" id="KOG0236">
    <property type="taxonomic scope" value="Eukaryota"/>
</dbReference>
<keyword evidence="2 5" id="KW-0812">Transmembrane</keyword>
<dbReference type="InterPro" id="IPR011547">
    <property type="entry name" value="SLC26A/SulP_dom"/>
</dbReference>
<dbReference type="PANTHER" id="PTHR43310:SF4">
    <property type="entry name" value="AFR304WP"/>
    <property type="match status" value="1"/>
</dbReference>
<protein>
    <recommendedName>
        <fullName evidence="6">STAS domain-containing protein</fullName>
    </recommendedName>
</protein>
<gene>
    <name evidence="7" type="ORF">SETTUDRAFT_182160</name>
</gene>
<comment type="subcellular location">
    <subcellularLocation>
        <location evidence="1">Membrane</location>
        <topology evidence="1">Multi-pass membrane protein</topology>
    </subcellularLocation>
</comment>
<evidence type="ECO:0000256" key="4">
    <source>
        <dbReference type="ARBA" id="ARBA00023136"/>
    </source>
</evidence>
<reference evidence="7 8" key="1">
    <citation type="journal article" date="2012" name="PLoS Pathog.">
        <title>Diverse lifestyles and strategies of plant pathogenesis encoded in the genomes of eighteen Dothideomycetes fungi.</title>
        <authorList>
            <person name="Ohm R.A."/>
            <person name="Feau N."/>
            <person name="Henrissat B."/>
            <person name="Schoch C.L."/>
            <person name="Horwitz B.A."/>
            <person name="Barry K.W."/>
            <person name="Condon B.J."/>
            <person name="Copeland A.C."/>
            <person name="Dhillon B."/>
            <person name="Glaser F."/>
            <person name="Hesse C.N."/>
            <person name="Kosti I."/>
            <person name="LaButti K."/>
            <person name="Lindquist E.A."/>
            <person name="Lucas S."/>
            <person name="Salamov A.A."/>
            <person name="Bradshaw R.E."/>
            <person name="Ciuffetti L."/>
            <person name="Hamelin R.C."/>
            <person name="Kema G.H.J."/>
            <person name="Lawrence C."/>
            <person name="Scott J.A."/>
            <person name="Spatafora J.W."/>
            <person name="Turgeon B.G."/>
            <person name="de Wit P.J.G.M."/>
            <person name="Zhong S."/>
            <person name="Goodwin S.B."/>
            <person name="Grigoriev I.V."/>
        </authorList>
    </citation>
    <scope>NUCLEOTIDE SEQUENCE [LARGE SCALE GENOMIC DNA]</scope>
    <source>
        <strain evidence="8">28A</strain>
    </source>
</reference>
<dbReference type="OrthoDB" id="409725at2759"/>
<proteinExistence type="predicted"/>
<dbReference type="RefSeq" id="XP_008031629.1">
    <property type="nucleotide sequence ID" value="XM_008033438.1"/>
</dbReference>
<keyword evidence="8" id="KW-1185">Reference proteome</keyword>
<feature type="transmembrane region" description="Helical" evidence="5">
    <location>
        <begin position="425"/>
        <end position="451"/>
    </location>
</feature>
<feature type="transmembrane region" description="Helical" evidence="5">
    <location>
        <begin position="361"/>
        <end position="379"/>
    </location>
</feature>
<dbReference type="Pfam" id="PF00916">
    <property type="entry name" value="Sulfate_transp"/>
    <property type="match status" value="1"/>
</dbReference>
<accession>R0JXX6</accession>
<dbReference type="GO" id="GO:0016020">
    <property type="term" value="C:membrane"/>
    <property type="evidence" value="ECO:0007669"/>
    <property type="project" value="UniProtKB-SubCell"/>
</dbReference>
<feature type="transmembrane region" description="Helical" evidence="5">
    <location>
        <begin position="217"/>
        <end position="234"/>
    </location>
</feature>
<dbReference type="PROSITE" id="PS50801">
    <property type="entry name" value="STAS"/>
    <property type="match status" value="1"/>
</dbReference>
<reference evidence="7 8" key="2">
    <citation type="journal article" date="2013" name="PLoS Genet.">
        <title>Comparative genome structure, secondary metabolite, and effector coding capacity across Cochliobolus pathogens.</title>
        <authorList>
            <person name="Condon B.J."/>
            <person name="Leng Y."/>
            <person name="Wu D."/>
            <person name="Bushley K.E."/>
            <person name="Ohm R.A."/>
            <person name="Otillar R."/>
            <person name="Martin J."/>
            <person name="Schackwitz W."/>
            <person name="Grimwood J."/>
            <person name="MohdZainudin N."/>
            <person name="Xue C."/>
            <person name="Wang R."/>
            <person name="Manning V.A."/>
            <person name="Dhillon B."/>
            <person name="Tu Z.J."/>
            <person name="Steffenson B.J."/>
            <person name="Salamov A."/>
            <person name="Sun H."/>
            <person name="Lowry S."/>
            <person name="LaButti K."/>
            <person name="Han J."/>
            <person name="Copeland A."/>
            <person name="Lindquist E."/>
            <person name="Barry K."/>
            <person name="Schmutz J."/>
            <person name="Baker S.E."/>
            <person name="Ciuffetti L.M."/>
            <person name="Grigoriev I.V."/>
            <person name="Zhong S."/>
            <person name="Turgeon B.G."/>
        </authorList>
    </citation>
    <scope>NUCLEOTIDE SEQUENCE [LARGE SCALE GENOMIC DNA]</scope>
    <source>
        <strain evidence="8">28A</strain>
    </source>
</reference>
<dbReference type="STRING" id="671987.R0JXX6"/>
<keyword evidence="4 5" id="KW-0472">Membrane</keyword>
<evidence type="ECO:0000313" key="8">
    <source>
        <dbReference type="Proteomes" id="UP000016935"/>
    </source>
</evidence>
<dbReference type="EMBL" id="KB908877">
    <property type="protein sequence ID" value="EOA81092.1"/>
    <property type="molecule type" value="Genomic_DNA"/>
</dbReference>
<name>R0JXX6_EXST2</name>
<keyword evidence="3 5" id="KW-1133">Transmembrane helix</keyword>
<evidence type="ECO:0000256" key="3">
    <source>
        <dbReference type="ARBA" id="ARBA00022989"/>
    </source>
</evidence>
<dbReference type="HOGENOM" id="CLU_352321_0_0_1"/>
<feature type="transmembrane region" description="Helical" evidence="5">
    <location>
        <begin position="290"/>
        <end position="310"/>
    </location>
</feature>